<dbReference type="STRING" id="1442371.A0A0D2JL04"/>
<feature type="transmembrane region" description="Helical" evidence="8">
    <location>
        <begin position="119"/>
        <end position="142"/>
    </location>
</feature>
<dbReference type="FunFam" id="1.20.1740.10:FF:000001">
    <property type="entry name" value="Amino acid permease"/>
    <property type="match status" value="1"/>
</dbReference>
<feature type="transmembrane region" description="Helical" evidence="8">
    <location>
        <begin position="473"/>
        <end position="494"/>
    </location>
</feature>
<feature type="transmembrane region" description="Helical" evidence="8">
    <location>
        <begin position="188"/>
        <end position="206"/>
    </location>
</feature>
<keyword evidence="3 8" id="KW-0812">Transmembrane</keyword>
<dbReference type="InterPro" id="IPR050524">
    <property type="entry name" value="APC_YAT"/>
</dbReference>
<feature type="transmembrane region" description="Helical" evidence="8">
    <location>
        <begin position="46"/>
        <end position="70"/>
    </location>
</feature>
<feature type="transmembrane region" description="Helical" evidence="8">
    <location>
        <begin position="267"/>
        <end position="284"/>
    </location>
</feature>
<evidence type="ECO:0000256" key="5">
    <source>
        <dbReference type="ARBA" id="ARBA00022989"/>
    </source>
</evidence>
<evidence type="ECO:0000313" key="10">
    <source>
        <dbReference type="EMBL" id="KIX93917.1"/>
    </source>
</evidence>
<evidence type="ECO:0000256" key="1">
    <source>
        <dbReference type="ARBA" id="ARBA00004141"/>
    </source>
</evidence>
<evidence type="ECO:0000259" key="9">
    <source>
        <dbReference type="Pfam" id="PF00324"/>
    </source>
</evidence>
<dbReference type="VEuPathDB" id="FungiDB:Z520_10254"/>
<keyword evidence="4" id="KW-0029">Amino-acid transport</keyword>
<evidence type="ECO:0000256" key="4">
    <source>
        <dbReference type="ARBA" id="ARBA00022970"/>
    </source>
</evidence>
<accession>A0A0D2JL04</accession>
<gene>
    <name evidence="10" type="ORF">Z520_10254</name>
</gene>
<dbReference type="Pfam" id="PF00324">
    <property type="entry name" value="AA_permease"/>
    <property type="match status" value="1"/>
</dbReference>
<dbReference type="InterPro" id="IPR004841">
    <property type="entry name" value="AA-permease/SLC12A_dom"/>
</dbReference>
<dbReference type="PIRSF" id="PIRSF006060">
    <property type="entry name" value="AA_transporter"/>
    <property type="match status" value="1"/>
</dbReference>
<dbReference type="PROSITE" id="PS00218">
    <property type="entry name" value="AMINO_ACID_PERMEASE_1"/>
    <property type="match status" value="1"/>
</dbReference>
<dbReference type="EMBL" id="KN848090">
    <property type="protein sequence ID" value="KIX93917.1"/>
    <property type="molecule type" value="Genomic_DNA"/>
</dbReference>
<dbReference type="RefSeq" id="XP_016628040.1">
    <property type="nucleotide sequence ID" value="XM_016780747.1"/>
</dbReference>
<dbReference type="GeneID" id="27716000"/>
<protein>
    <recommendedName>
        <fullName evidence="9">Amino acid permease/ SLC12A domain-containing protein</fullName>
    </recommendedName>
</protein>
<evidence type="ECO:0000256" key="3">
    <source>
        <dbReference type="ARBA" id="ARBA00022692"/>
    </source>
</evidence>
<dbReference type="OrthoDB" id="3900342at2759"/>
<sequence length="547" mass="59957">MESKDPEVAIATDGPISRAPTDVQGEISHSGVAEPALARTLESRHLIFFSLGSSIGLGLWLGSGATLATGGPVSNVLGFLTAGVISWSVAQATGEIACNYPIPSAFPRWADKFIDRAPAFTLAWSYWLLLTLTLAAEIQGAVTVVRYWTDALHVSVWVTIFLAILLLINVFEVKLFGEVEFFFSVIKFFWIFVVIIMFIVISAGGAPNHTTTGFRYWREIPFINGFKGFLTGLYNCIFSMAGTEFLGLTAAEARDPKRSVPKAVNTVWIRLGLFYVGGAFFTTLCVDPRDPDLFGASGTNASPFNIAMLRAGLPNAAHVMNGIILISVLSCGNAGAYASSRIPVGLAHIGMAPKIFLKTDARGRPWPSIMLTFVVGGGISYLNASASASQVFVWLARLVGLGELFNWAMIFLTHIRFRQAWAAQGYTKADLPWATKFYPYSSGIGLGMCLLLIVNQFYLSVWPLGESPSADNFFGGFISIVVLLFVYICAKIYWRGPLYRKRGQIDLVRDRRIYPPEDSETKDGRTGFPLVKALWMSLRKRPGDSNR</sequence>
<feature type="transmembrane region" description="Helical" evidence="8">
    <location>
        <begin position="437"/>
        <end position="461"/>
    </location>
</feature>
<dbReference type="InterPro" id="IPR004840">
    <property type="entry name" value="Amino_acid_permease_CS"/>
</dbReference>
<dbReference type="PANTHER" id="PTHR43341:SF37">
    <property type="entry name" value="AMINO ACID TRANSPORTER (EUROFUNG)"/>
    <property type="match status" value="1"/>
</dbReference>
<proteinExistence type="predicted"/>
<dbReference type="GO" id="GO:0016020">
    <property type="term" value="C:membrane"/>
    <property type="evidence" value="ECO:0007669"/>
    <property type="project" value="UniProtKB-SubCell"/>
</dbReference>
<organism evidence="10 11">
    <name type="scientific">Fonsecaea multimorphosa CBS 102226</name>
    <dbReference type="NCBI Taxonomy" id="1442371"/>
    <lineage>
        <taxon>Eukaryota</taxon>
        <taxon>Fungi</taxon>
        <taxon>Dikarya</taxon>
        <taxon>Ascomycota</taxon>
        <taxon>Pezizomycotina</taxon>
        <taxon>Eurotiomycetes</taxon>
        <taxon>Chaetothyriomycetidae</taxon>
        <taxon>Chaetothyriales</taxon>
        <taxon>Herpotrichiellaceae</taxon>
        <taxon>Fonsecaea</taxon>
    </lineage>
</organism>
<dbReference type="Gene3D" id="1.20.1740.10">
    <property type="entry name" value="Amino acid/polyamine transporter I"/>
    <property type="match status" value="1"/>
</dbReference>
<dbReference type="AlphaFoldDB" id="A0A0D2JL04"/>
<feature type="transmembrane region" description="Helical" evidence="8">
    <location>
        <begin position="154"/>
        <end position="176"/>
    </location>
</feature>
<reference evidence="10 11" key="1">
    <citation type="submission" date="2015-01" db="EMBL/GenBank/DDBJ databases">
        <title>The Genome Sequence of Fonsecaea multimorphosa CBS 102226.</title>
        <authorList>
            <consortium name="The Broad Institute Genomics Platform"/>
            <person name="Cuomo C."/>
            <person name="de Hoog S."/>
            <person name="Gorbushina A."/>
            <person name="Stielow B."/>
            <person name="Teixiera M."/>
            <person name="Abouelleil A."/>
            <person name="Chapman S.B."/>
            <person name="Priest M."/>
            <person name="Young S.K."/>
            <person name="Wortman J."/>
            <person name="Nusbaum C."/>
            <person name="Birren B."/>
        </authorList>
    </citation>
    <scope>NUCLEOTIDE SEQUENCE [LARGE SCALE GENOMIC DNA]</scope>
    <source>
        <strain evidence="10 11">CBS 102226</strain>
    </source>
</reference>
<keyword evidence="2" id="KW-0813">Transport</keyword>
<keyword evidence="11" id="KW-1185">Reference proteome</keyword>
<evidence type="ECO:0000313" key="11">
    <source>
        <dbReference type="Proteomes" id="UP000053411"/>
    </source>
</evidence>
<feature type="transmembrane region" description="Helical" evidence="8">
    <location>
        <begin position="365"/>
        <end position="382"/>
    </location>
</feature>
<feature type="region of interest" description="Disordered" evidence="7">
    <location>
        <begin position="1"/>
        <end position="23"/>
    </location>
</feature>
<evidence type="ECO:0000256" key="7">
    <source>
        <dbReference type="SAM" id="MobiDB-lite"/>
    </source>
</evidence>
<feature type="domain" description="Amino acid permease/ SLC12A" evidence="9">
    <location>
        <begin position="45"/>
        <end position="496"/>
    </location>
</feature>
<evidence type="ECO:0000256" key="6">
    <source>
        <dbReference type="ARBA" id="ARBA00023136"/>
    </source>
</evidence>
<comment type="subcellular location">
    <subcellularLocation>
        <location evidence="1">Membrane</location>
        <topology evidence="1">Multi-pass membrane protein</topology>
    </subcellularLocation>
</comment>
<keyword evidence="6 8" id="KW-0472">Membrane</keyword>
<feature type="transmembrane region" description="Helical" evidence="8">
    <location>
        <begin position="323"/>
        <end position="344"/>
    </location>
</feature>
<dbReference type="GO" id="GO:0015171">
    <property type="term" value="F:amino acid transmembrane transporter activity"/>
    <property type="evidence" value="ECO:0007669"/>
    <property type="project" value="TreeGrafter"/>
</dbReference>
<keyword evidence="5 8" id="KW-1133">Transmembrane helix</keyword>
<feature type="transmembrane region" description="Helical" evidence="8">
    <location>
        <begin position="394"/>
        <end position="417"/>
    </location>
</feature>
<name>A0A0D2JL04_9EURO</name>
<dbReference type="Proteomes" id="UP000053411">
    <property type="component" value="Unassembled WGS sequence"/>
</dbReference>
<dbReference type="PANTHER" id="PTHR43341">
    <property type="entry name" value="AMINO ACID PERMEASE"/>
    <property type="match status" value="1"/>
</dbReference>
<evidence type="ECO:0000256" key="2">
    <source>
        <dbReference type="ARBA" id="ARBA00022448"/>
    </source>
</evidence>
<evidence type="ECO:0000256" key="8">
    <source>
        <dbReference type="SAM" id="Phobius"/>
    </source>
</evidence>